<evidence type="ECO:0000313" key="8">
    <source>
        <dbReference type="EMBL" id="QGG94573.1"/>
    </source>
</evidence>
<dbReference type="Pfam" id="PF01327">
    <property type="entry name" value="Pep_deformylase"/>
    <property type="match status" value="1"/>
</dbReference>
<feature type="binding site" evidence="6">
    <location>
        <position position="150"/>
    </location>
    <ligand>
        <name>Fe cation</name>
        <dbReference type="ChEBI" id="CHEBI:24875"/>
    </ligand>
</feature>
<feature type="binding site" evidence="6">
    <location>
        <position position="146"/>
    </location>
    <ligand>
        <name>Fe cation</name>
        <dbReference type="ChEBI" id="CHEBI:24875"/>
    </ligand>
</feature>
<dbReference type="RefSeq" id="WP_153758679.1">
    <property type="nucleotide sequence ID" value="NZ_CP045851.1"/>
</dbReference>
<dbReference type="GO" id="GO:0006412">
    <property type="term" value="P:translation"/>
    <property type="evidence" value="ECO:0007669"/>
    <property type="project" value="UniProtKB-UniRule"/>
</dbReference>
<feature type="compositionally biased region" description="Acidic residues" evidence="7">
    <location>
        <begin position="196"/>
        <end position="209"/>
    </location>
</feature>
<keyword evidence="5 6" id="KW-0408">Iron</keyword>
<evidence type="ECO:0000256" key="4">
    <source>
        <dbReference type="ARBA" id="ARBA00022917"/>
    </source>
</evidence>
<keyword evidence="9" id="KW-1185">Reference proteome</keyword>
<feature type="region of interest" description="Disordered" evidence="7">
    <location>
        <begin position="178"/>
        <end position="209"/>
    </location>
</feature>
<dbReference type="NCBIfam" id="TIGR00079">
    <property type="entry name" value="pept_deformyl"/>
    <property type="match status" value="1"/>
</dbReference>
<evidence type="ECO:0000256" key="1">
    <source>
        <dbReference type="ARBA" id="ARBA00010759"/>
    </source>
</evidence>
<comment type="cofactor">
    <cofactor evidence="6">
        <name>Fe(2+)</name>
        <dbReference type="ChEBI" id="CHEBI:29033"/>
    </cofactor>
    <text evidence="6">Binds 1 Fe(2+) ion.</text>
</comment>
<gene>
    <name evidence="6 8" type="primary">def</name>
    <name evidence="8" type="ORF">GH723_05320</name>
</gene>
<comment type="similarity">
    <text evidence="1 6">Belongs to the polypeptide deformylase family.</text>
</comment>
<dbReference type="NCBIfam" id="NF001159">
    <property type="entry name" value="PRK00150.1-3"/>
    <property type="match status" value="1"/>
</dbReference>
<sequence length="209" mass="22767">MSATEPTSSDHDHGGCAPVTLWGNPVLRKRCTPVTVFDGEVQRLVDQLFETMYAIPTGVGLAANQIGRTERVFVFDCRDGLAAAVVNPTVTVLDADLQEGGEGCLSLPGMGLITTRALRCRVTGQDATGAEIAYEGEGLRARCFQHETDHLNGKLYIDLHPTKVRKRLEDEMRAAEWFGEPALDPTSESYRRAQGDDEDGDEDEGADEV</sequence>
<organism evidence="8 9">
    <name type="scientific">Actinomarinicola tropica</name>
    <dbReference type="NCBI Taxonomy" id="2789776"/>
    <lineage>
        <taxon>Bacteria</taxon>
        <taxon>Bacillati</taxon>
        <taxon>Actinomycetota</taxon>
        <taxon>Acidimicrobiia</taxon>
        <taxon>Acidimicrobiales</taxon>
        <taxon>Iamiaceae</taxon>
        <taxon>Actinomarinicola</taxon>
    </lineage>
</organism>
<reference evidence="8 9" key="1">
    <citation type="submission" date="2019-11" db="EMBL/GenBank/DDBJ databases">
        <authorList>
            <person name="He Y."/>
        </authorList>
    </citation>
    <scope>NUCLEOTIDE SEQUENCE [LARGE SCALE GENOMIC DNA]</scope>
    <source>
        <strain evidence="8 9">SCSIO 58843</strain>
    </source>
</reference>
<keyword evidence="3 6" id="KW-0378">Hydrolase</keyword>
<dbReference type="PANTHER" id="PTHR10458">
    <property type="entry name" value="PEPTIDE DEFORMYLASE"/>
    <property type="match status" value="1"/>
</dbReference>
<dbReference type="GO" id="GO:0046872">
    <property type="term" value="F:metal ion binding"/>
    <property type="evidence" value="ECO:0007669"/>
    <property type="project" value="UniProtKB-KW"/>
</dbReference>
<dbReference type="GO" id="GO:0042586">
    <property type="term" value="F:peptide deformylase activity"/>
    <property type="evidence" value="ECO:0007669"/>
    <property type="project" value="UniProtKB-UniRule"/>
</dbReference>
<evidence type="ECO:0000256" key="2">
    <source>
        <dbReference type="ARBA" id="ARBA00022723"/>
    </source>
</evidence>
<feature type="active site" evidence="6">
    <location>
        <position position="147"/>
    </location>
</feature>
<dbReference type="HAMAP" id="MF_00163">
    <property type="entry name" value="Pep_deformylase"/>
    <property type="match status" value="1"/>
</dbReference>
<dbReference type="SUPFAM" id="SSF56420">
    <property type="entry name" value="Peptide deformylase"/>
    <property type="match status" value="1"/>
</dbReference>
<evidence type="ECO:0000256" key="5">
    <source>
        <dbReference type="ARBA" id="ARBA00023004"/>
    </source>
</evidence>
<dbReference type="Proteomes" id="UP000334019">
    <property type="component" value="Chromosome"/>
</dbReference>
<dbReference type="PANTHER" id="PTHR10458:SF2">
    <property type="entry name" value="PEPTIDE DEFORMYLASE, MITOCHONDRIAL"/>
    <property type="match status" value="1"/>
</dbReference>
<dbReference type="AlphaFoldDB" id="A0A5Q2RFT7"/>
<accession>A0A5Q2RFT7</accession>
<proteinExistence type="inferred from homology"/>
<dbReference type="EC" id="3.5.1.88" evidence="6"/>
<evidence type="ECO:0000256" key="7">
    <source>
        <dbReference type="SAM" id="MobiDB-lite"/>
    </source>
</evidence>
<dbReference type="InterPro" id="IPR036821">
    <property type="entry name" value="Peptide_deformylase_sf"/>
</dbReference>
<dbReference type="KEGG" id="atq:GH723_05320"/>
<feature type="binding site" evidence="6">
    <location>
        <position position="104"/>
    </location>
    <ligand>
        <name>Fe cation</name>
        <dbReference type="ChEBI" id="CHEBI:24875"/>
    </ligand>
</feature>
<comment type="function">
    <text evidence="6">Removes the formyl group from the N-terminal Met of newly synthesized proteins. Requires at least a dipeptide for an efficient rate of reaction. N-terminal L-methionine is a prerequisite for activity but the enzyme has broad specificity at other positions.</text>
</comment>
<dbReference type="PRINTS" id="PR01576">
    <property type="entry name" value="PDEFORMYLASE"/>
</dbReference>
<keyword evidence="4 6" id="KW-0648">Protein biosynthesis</keyword>
<comment type="catalytic activity">
    <reaction evidence="6">
        <text>N-terminal N-formyl-L-methionyl-[peptide] + H2O = N-terminal L-methionyl-[peptide] + formate</text>
        <dbReference type="Rhea" id="RHEA:24420"/>
        <dbReference type="Rhea" id="RHEA-COMP:10639"/>
        <dbReference type="Rhea" id="RHEA-COMP:10640"/>
        <dbReference type="ChEBI" id="CHEBI:15377"/>
        <dbReference type="ChEBI" id="CHEBI:15740"/>
        <dbReference type="ChEBI" id="CHEBI:49298"/>
        <dbReference type="ChEBI" id="CHEBI:64731"/>
        <dbReference type="EC" id="3.5.1.88"/>
    </reaction>
</comment>
<evidence type="ECO:0000313" key="9">
    <source>
        <dbReference type="Proteomes" id="UP000334019"/>
    </source>
</evidence>
<evidence type="ECO:0000256" key="3">
    <source>
        <dbReference type="ARBA" id="ARBA00022801"/>
    </source>
</evidence>
<dbReference type="CDD" id="cd00487">
    <property type="entry name" value="Pep_deformylase"/>
    <property type="match status" value="1"/>
</dbReference>
<dbReference type="Gene3D" id="3.90.45.10">
    <property type="entry name" value="Peptide deformylase"/>
    <property type="match status" value="1"/>
</dbReference>
<name>A0A5Q2RFT7_9ACTN</name>
<keyword evidence="2 6" id="KW-0479">Metal-binding</keyword>
<evidence type="ECO:0000256" key="6">
    <source>
        <dbReference type="HAMAP-Rule" id="MF_00163"/>
    </source>
</evidence>
<protein>
    <recommendedName>
        <fullName evidence="6">Peptide deformylase</fullName>
        <shortName evidence="6">PDF</shortName>
        <ecNumber evidence="6">3.5.1.88</ecNumber>
    </recommendedName>
    <alternativeName>
        <fullName evidence="6">Polypeptide deformylase</fullName>
    </alternativeName>
</protein>
<dbReference type="InterPro" id="IPR023635">
    <property type="entry name" value="Peptide_deformylase"/>
</dbReference>
<dbReference type="EMBL" id="CP045851">
    <property type="protein sequence ID" value="QGG94573.1"/>
    <property type="molecule type" value="Genomic_DNA"/>
</dbReference>